<proteinExistence type="predicted"/>
<keyword evidence="1" id="KW-0175">Coiled coil</keyword>
<dbReference type="Proteomes" id="UP000218231">
    <property type="component" value="Unassembled WGS sequence"/>
</dbReference>
<dbReference type="AlphaFoldDB" id="A0A2A2JPG3"/>
<dbReference type="OrthoDB" id="6512497at2759"/>
<gene>
    <name evidence="2" type="ORF">WR25_11483</name>
</gene>
<comment type="caution">
    <text evidence="2">The sequence shown here is derived from an EMBL/GenBank/DDBJ whole genome shotgun (WGS) entry which is preliminary data.</text>
</comment>
<feature type="coiled-coil region" evidence="1">
    <location>
        <begin position="106"/>
        <end position="196"/>
    </location>
</feature>
<evidence type="ECO:0000313" key="3">
    <source>
        <dbReference type="Proteomes" id="UP000218231"/>
    </source>
</evidence>
<dbReference type="EMBL" id="LIAE01010297">
    <property type="protein sequence ID" value="PAV63707.1"/>
    <property type="molecule type" value="Genomic_DNA"/>
</dbReference>
<evidence type="ECO:0000256" key="1">
    <source>
        <dbReference type="SAM" id="Coils"/>
    </source>
</evidence>
<keyword evidence="3" id="KW-1185">Reference proteome</keyword>
<accession>A0A2A2JPG3</accession>
<organism evidence="2 3">
    <name type="scientific">Diploscapter pachys</name>
    <dbReference type="NCBI Taxonomy" id="2018661"/>
    <lineage>
        <taxon>Eukaryota</taxon>
        <taxon>Metazoa</taxon>
        <taxon>Ecdysozoa</taxon>
        <taxon>Nematoda</taxon>
        <taxon>Chromadorea</taxon>
        <taxon>Rhabditida</taxon>
        <taxon>Rhabditina</taxon>
        <taxon>Rhabditomorpha</taxon>
        <taxon>Rhabditoidea</taxon>
        <taxon>Rhabditidae</taxon>
        <taxon>Diploscapter</taxon>
    </lineage>
</organism>
<protein>
    <submittedName>
        <fullName evidence="2">Uncharacterized protein</fullName>
    </submittedName>
</protein>
<dbReference type="EMBL" id="LIAE01010297">
    <property type="protein sequence ID" value="PAV63706.1"/>
    <property type="molecule type" value="Genomic_DNA"/>
</dbReference>
<evidence type="ECO:0000313" key="2">
    <source>
        <dbReference type="EMBL" id="PAV63706.1"/>
    </source>
</evidence>
<name>A0A2A2JPG3_9BILA</name>
<reference evidence="2 3" key="1">
    <citation type="journal article" date="2017" name="Curr. Biol.">
        <title>Genome architecture and evolution of a unichromosomal asexual nematode.</title>
        <authorList>
            <person name="Fradin H."/>
            <person name="Zegar C."/>
            <person name="Gutwein M."/>
            <person name="Lucas J."/>
            <person name="Kovtun M."/>
            <person name="Corcoran D."/>
            <person name="Baugh L.R."/>
            <person name="Kiontke K."/>
            <person name="Gunsalus K."/>
            <person name="Fitch D.H."/>
            <person name="Piano F."/>
        </authorList>
    </citation>
    <scope>NUCLEOTIDE SEQUENCE [LARGE SCALE GENOMIC DNA]</scope>
    <source>
        <strain evidence="2">PF1309</strain>
    </source>
</reference>
<sequence>MILTRGTARYLRNVAMEGRALTYIESYTITAVLRGMAVSQIANFLSMGFRLATKDELTWLDIINFSVATQNLYSCLVSPKTAESMLAKIKRDMADAARENEINTKKKLYQDAEKEAKTTLKNLEKELTRQKEANASESEIKNTESRIAEQKQNIERLQLDFVKTNRLEMIQYEEHLKSCREQIKQAEAEGNREKLAELKKDEALYLKKMKKSTEATEKQQQKFLDDKGEAMKDKDTKKAYSDFVKNTQNCRGENTQIDQNDRIIRAVISMDAEQVFKLVAETKSTVRFATGEDIILHFNEEIRVHPSALKQMHVNPDGTRKDNLREVLECTQKFKNSSDTSPYSEEKYLKDIKKLLSKDYRMISDTEIKAFVKNKLENSLLKSLTTEQQGYFKDLKPEEVYRLRTVISDDKTVNEKFMQAAVKLAEKRGVTDNPREIANCIEIMKMYTDEQVSTYLRV</sequence>